<name>A0A4P6JQ58_KTERU</name>
<keyword evidence="7" id="KW-1185">Reference proteome</keyword>
<dbReference type="SUPFAM" id="SSF56801">
    <property type="entry name" value="Acetyl-CoA synthetase-like"/>
    <property type="match status" value="2"/>
</dbReference>
<dbReference type="InterPro" id="IPR023213">
    <property type="entry name" value="CAT-like_dom_sf"/>
</dbReference>
<dbReference type="Pfam" id="PF13193">
    <property type="entry name" value="AMP-binding_C"/>
    <property type="match status" value="2"/>
</dbReference>
<dbReference type="Gene3D" id="3.30.300.30">
    <property type="match status" value="2"/>
</dbReference>
<dbReference type="FunFam" id="3.40.50.980:FF:000001">
    <property type="entry name" value="Non-ribosomal peptide synthetase"/>
    <property type="match status" value="2"/>
</dbReference>
<evidence type="ECO:0000256" key="4">
    <source>
        <dbReference type="ARBA" id="ARBA00022553"/>
    </source>
</evidence>
<keyword evidence="4" id="KW-0597">Phosphoprotein</keyword>
<dbReference type="InterPro" id="IPR045851">
    <property type="entry name" value="AMP-bd_C_sf"/>
</dbReference>
<dbReference type="GO" id="GO:0008610">
    <property type="term" value="P:lipid biosynthetic process"/>
    <property type="evidence" value="ECO:0007669"/>
    <property type="project" value="UniProtKB-ARBA"/>
</dbReference>
<dbReference type="GO" id="GO:0003824">
    <property type="term" value="F:catalytic activity"/>
    <property type="evidence" value="ECO:0007669"/>
    <property type="project" value="InterPro"/>
</dbReference>
<dbReference type="FunFam" id="3.30.559.10:FF:000012">
    <property type="entry name" value="Non-ribosomal peptide synthetase"/>
    <property type="match status" value="1"/>
</dbReference>
<dbReference type="NCBIfam" id="NF003417">
    <property type="entry name" value="PRK04813.1"/>
    <property type="match status" value="2"/>
</dbReference>
<dbReference type="InterPro" id="IPR036736">
    <property type="entry name" value="ACP-like_sf"/>
</dbReference>
<evidence type="ECO:0000313" key="7">
    <source>
        <dbReference type="Proteomes" id="UP000290365"/>
    </source>
</evidence>
<reference evidence="6 7" key="1">
    <citation type="submission" date="2019-01" db="EMBL/GenBank/DDBJ databases">
        <title>Ktedonosporobacter rubrisoli SCAWS-G2.</title>
        <authorList>
            <person name="Huang Y."/>
            <person name="Yan B."/>
        </authorList>
    </citation>
    <scope>NUCLEOTIDE SEQUENCE [LARGE SCALE GENOMIC DNA]</scope>
    <source>
        <strain evidence="6 7">SCAWS-G2</strain>
    </source>
</reference>
<dbReference type="InterPro" id="IPR009081">
    <property type="entry name" value="PP-bd_ACP"/>
</dbReference>
<dbReference type="Pfam" id="PF00501">
    <property type="entry name" value="AMP-binding"/>
    <property type="match status" value="2"/>
</dbReference>
<proteinExistence type="inferred from homology"/>
<dbReference type="InterPro" id="IPR020806">
    <property type="entry name" value="PKS_PP-bd"/>
</dbReference>
<dbReference type="GO" id="GO:0005737">
    <property type="term" value="C:cytoplasm"/>
    <property type="evidence" value="ECO:0007669"/>
    <property type="project" value="TreeGrafter"/>
</dbReference>
<comment type="similarity">
    <text evidence="2">Belongs to the ATP-dependent AMP-binding enzyme family.</text>
</comment>
<dbReference type="GO" id="GO:0043041">
    <property type="term" value="P:amino acid activation for nonribosomal peptide biosynthetic process"/>
    <property type="evidence" value="ECO:0007669"/>
    <property type="project" value="TreeGrafter"/>
</dbReference>
<dbReference type="InterPro" id="IPR022272">
    <property type="entry name" value="Lipocalin_CS"/>
</dbReference>
<dbReference type="Gene3D" id="1.10.1200.10">
    <property type="entry name" value="ACP-like"/>
    <property type="match status" value="2"/>
</dbReference>
<dbReference type="Pfam" id="PF00668">
    <property type="entry name" value="Condensation"/>
    <property type="match status" value="2"/>
</dbReference>
<dbReference type="GO" id="GO:0031177">
    <property type="term" value="F:phosphopantetheine binding"/>
    <property type="evidence" value="ECO:0007669"/>
    <property type="project" value="InterPro"/>
</dbReference>
<accession>A0A4P6JQ58</accession>
<dbReference type="FunFam" id="2.30.38.10:FF:000001">
    <property type="entry name" value="Non-ribosomal peptide synthetase PvdI"/>
    <property type="match status" value="1"/>
</dbReference>
<sequence length="2209" mass="248143">MSEPETLQEMNKKLALLNRLLEQTPGIQQIGEEVPRITRRAKDVAPPLSFAQEGMWFIDQLQMDRNAYVMPVAYRIEGMLDSSLLERCLNEIIRRHESLRTTFALRDGAPVQQIAPELMIKLTDVHMQMLDDGEREQQAHAQILALASQPMNLHTGPLVRATLFHLEKDVHIFLFVIHHILFDGWSTGLLLKEIAALYEAFSQKQPSPLAELPIQYADYAIWQRQWMQNSSQQVHLDYWQQKLESAPHHLELATDHARPLTPTFHGDAHTLRISRELTNALQNLSLQAEATPFMTCLAAFIILLARYTGQNDIVVGSAIAGRQQLEVEHLMGLFVNTLVLRTRLDSEQTFLDVLAEVRETALEAYTHQDVPFAKLVQLLQPERQSGRNPLFQVLFAFEQLSTDQATFAQMRWQDYAIGQETTKFDLSLYVHQIDQHFEITLAYNTDLFESATTLYMLQHYQTLLEQIVVAPQQRQATISLLSDSERKQILGEWYQTAAIYPDQSTLQSLFENQVDQAPEHVAVVFQDQHLTYQVLNQRANRLAHDLLRQGAGPGTQLGICVERSLDMLIGILAIIKTGGAYVPLDATYPEERLAFMVRDADVHLILTRHNLLPYLPAQACTFICLDDNPGSEQEHNPADLACADDLAYIMYTSGSTGQPKGVSAVQRGVIRLVKNTNYMCFDRSETFLAFAPISFDASTLEIWGPLLNGGRLVILPPAIPASEELTNTLTRYGVTTLWLTAGLFHQVVEQNLDDLTTVRQLLAGGDVLSIAHVQKVLRSGKVERLINGYGPTENTTFTCCYSMQKPLPDGQTSVPIGRPIANTQVYLLDDDMQPVPVGIPGELYIGGDGLARSYYKRPGLTAEHFLPDPISGQAGARLYRSGDLARYLPDGTLQFLGRNDRQVKVRGFRIELAEIDAAIGQLPGILQVSTQVYTESESDNKILIAYLVVDPAQPFTSEQMRSALQERLPAYMVPALFIKLPELPLTPNGKIDREALPGPEFARSNMLEHFVAPASTGEKLLADIWSKVLGISEIGIYDNFFALGGDSIRSIRIRSQLKQAGIDLSLQQIFQHQTIHALAQVLPAEGIKQGAALPTSAFSLISENDRAHLPAEVEDAYPLTRLQAGMIYHAELAGDGSVYHNVLSLTLHSKQIDLDLLEQAILQAIHQHPVLRTAFDMSTYSQPLQLVYRIAKPVIFREDIQHKTDAEKQISIDNLIRYERSHTFDLNQPCLLRCFVHLRSATTLQLTVTFSHTILDGWSLYGILADIFTAYTTGLAKGQLPPLDTFKTSFRDFVYLEQQALQSSENRAYWQKQLQDASILTLPRWPQRTKAGDRRIKTLRYIVPQEGLKSLARLASVPLKSVLLAAHSKVLQMISGQSDILTGVTTDGRPEELDGDRIRGLFLNVLPFRIQLCAESWYDLVQKCFQIEREALPFRRYPLSEMQNAIGGQELLQTLFTFEHFHTIQQANETGAISILDSISYGDASFALSVDFGLDPASHQLTLRLDFARAVFCDEQMEAICAYYQQILHAMATRPEEHHETRSFLTSSEYQRQIETWNRRLTETTGTKGFSQLFNEQVARTPDALAIITQERHVTYHELQQEVERLAAHLQHLGVGPEQIVALLLERGIELISAFLALWQIGAACLPLDPTHPDNRYQQMFSQSRSRLVLTMHQHVERIQRVVAAWPEEERPAIVQLEKLPPQRGLPLEPVAYQPQRLAYIMFTSGSTGIPKGACVEQEGMLNHMQAKVADVELRAGQRLAQNSPVGFDIVIWQCLAPFLVGATVTVAGDELAFDPGNLLRWLQKQRISVLQVVPSMMRALLQEVEHTSIVLPDLHWIVPTGDALPTDVCTRWLNLFPQIPVLNTYGSTECSDDQCHVAIRHAPGSDYELPIIPIGHPIPGMRAYILDQWYMPVPVGVAGDLYIGGTGVGRGYLHDPAKTAEVFLPDPFARAAGARMYRTRDLARFLPGGEIEFLGRVDQVIKIRGHRIEPGEIEKTLLQHPAVQDCVVVVHQEEQRDKILVAYIVPQQPGGEEKTGIGEMLRQFLGEKLPAHMVPGVFVLLETLPLNSNGKVDRKQLPPPTGQQARDGEVFVTPRTALEQIINDIFAEILHRERISIHEHFFECGGHSLLATQVISRIRSMLQIDLPLKMLFTYPTTARLAAAILEHKAEQRQQIEKIALLLVELAALSDEEVDQLFAEKIVTTEENN</sequence>
<dbReference type="PANTHER" id="PTHR45527">
    <property type="entry name" value="NONRIBOSOMAL PEPTIDE SYNTHETASE"/>
    <property type="match status" value="1"/>
</dbReference>
<dbReference type="KEGG" id="kbs:EPA93_15115"/>
<evidence type="ECO:0000256" key="2">
    <source>
        <dbReference type="ARBA" id="ARBA00006432"/>
    </source>
</evidence>
<dbReference type="PROSITE" id="PS50075">
    <property type="entry name" value="CARRIER"/>
    <property type="match status" value="2"/>
</dbReference>
<organism evidence="6 7">
    <name type="scientific">Ktedonosporobacter rubrisoli</name>
    <dbReference type="NCBI Taxonomy" id="2509675"/>
    <lineage>
        <taxon>Bacteria</taxon>
        <taxon>Bacillati</taxon>
        <taxon>Chloroflexota</taxon>
        <taxon>Ktedonobacteria</taxon>
        <taxon>Ktedonobacterales</taxon>
        <taxon>Ktedonosporobacteraceae</taxon>
        <taxon>Ktedonosporobacter</taxon>
    </lineage>
</organism>
<evidence type="ECO:0000256" key="3">
    <source>
        <dbReference type="ARBA" id="ARBA00022450"/>
    </source>
</evidence>
<dbReference type="PROSITE" id="PS00012">
    <property type="entry name" value="PHOSPHOPANTETHEINE"/>
    <property type="match status" value="2"/>
</dbReference>
<dbReference type="PANTHER" id="PTHR45527:SF1">
    <property type="entry name" value="FATTY ACID SYNTHASE"/>
    <property type="match status" value="1"/>
</dbReference>
<dbReference type="PROSITE" id="PS00213">
    <property type="entry name" value="LIPOCALIN"/>
    <property type="match status" value="1"/>
</dbReference>
<dbReference type="InterPro" id="IPR020845">
    <property type="entry name" value="AMP-binding_CS"/>
</dbReference>
<dbReference type="Gene3D" id="3.40.50.980">
    <property type="match status" value="2"/>
</dbReference>
<comment type="cofactor">
    <cofactor evidence="1">
        <name>pantetheine 4'-phosphate</name>
        <dbReference type="ChEBI" id="CHEBI:47942"/>
    </cofactor>
</comment>
<dbReference type="GO" id="GO:0044550">
    <property type="term" value="P:secondary metabolite biosynthetic process"/>
    <property type="evidence" value="ECO:0007669"/>
    <property type="project" value="UniProtKB-ARBA"/>
</dbReference>
<feature type="domain" description="Carrier" evidence="5">
    <location>
        <begin position="2094"/>
        <end position="2169"/>
    </location>
</feature>
<feature type="domain" description="Carrier" evidence="5">
    <location>
        <begin position="1012"/>
        <end position="1086"/>
    </location>
</feature>
<dbReference type="CDD" id="cd19531">
    <property type="entry name" value="LCL_NRPS-like"/>
    <property type="match status" value="1"/>
</dbReference>
<dbReference type="FunFam" id="3.40.50.12780:FF:000012">
    <property type="entry name" value="Non-ribosomal peptide synthetase"/>
    <property type="match status" value="1"/>
</dbReference>
<evidence type="ECO:0000256" key="1">
    <source>
        <dbReference type="ARBA" id="ARBA00001957"/>
    </source>
</evidence>
<dbReference type="SUPFAM" id="SSF52777">
    <property type="entry name" value="CoA-dependent acyltransferases"/>
    <property type="match status" value="4"/>
</dbReference>
<dbReference type="OrthoDB" id="9757538at2"/>
<dbReference type="Gene3D" id="3.30.559.10">
    <property type="entry name" value="Chloramphenicol acetyltransferase-like domain"/>
    <property type="match status" value="2"/>
</dbReference>
<dbReference type="InterPro" id="IPR010071">
    <property type="entry name" value="AA_adenyl_dom"/>
</dbReference>
<dbReference type="PROSITE" id="PS00455">
    <property type="entry name" value="AMP_BINDING"/>
    <property type="match status" value="2"/>
</dbReference>
<protein>
    <submittedName>
        <fullName evidence="6">Amino acid adenylation domain-containing protein</fullName>
    </submittedName>
</protein>
<dbReference type="SUPFAM" id="SSF47336">
    <property type="entry name" value="ACP-like"/>
    <property type="match status" value="2"/>
</dbReference>
<evidence type="ECO:0000313" key="6">
    <source>
        <dbReference type="EMBL" id="QBD77252.1"/>
    </source>
</evidence>
<dbReference type="RefSeq" id="WP_129888315.1">
    <property type="nucleotide sequence ID" value="NZ_CP035758.1"/>
</dbReference>
<dbReference type="InterPro" id="IPR001242">
    <property type="entry name" value="Condensation_dom"/>
</dbReference>
<dbReference type="Proteomes" id="UP000290365">
    <property type="component" value="Chromosome"/>
</dbReference>
<dbReference type="InterPro" id="IPR006162">
    <property type="entry name" value="Ppantetheine_attach_site"/>
</dbReference>
<dbReference type="FunFam" id="3.30.300.30:FF:000015">
    <property type="entry name" value="Nonribosomal peptide synthase SidD"/>
    <property type="match status" value="1"/>
</dbReference>
<gene>
    <name evidence="6" type="ORF">EPA93_15115</name>
</gene>
<dbReference type="InterPro" id="IPR042099">
    <property type="entry name" value="ANL_N_sf"/>
</dbReference>
<dbReference type="InterPro" id="IPR025110">
    <property type="entry name" value="AMP-bd_C"/>
</dbReference>
<dbReference type="EMBL" id="CP035758">
    <property type="protein sequence ID" value="QBD77252.1"/>
    <property type="molecule type" value="Genomic_DNA"/>
</dbReference>
<dbReference type="CDD" id="cd12117">
    <property type="entry name" value="A_NRPS_Srf_like"/>
    <property type="match status" value="1"/>
</dbReference>
<dbReference type="NCBIfam" id="TIGR01733">
    <property type="entry name" value="AA-adenyl-dom"/>
    <property type="match status" value="2"/>
</dbReference>
<dbReference type="FunFam" id="1.10.1200.10:FF:000005">
    <property type="entry name" value="Nonribosomal peptide synthetase 1"/>
    <property type="match status" value="2"/>
</dbReference>
<dbReference type="SMART" id="SM00823">
    <property type="entry name" value="PKS_PP"/>
    <property type="match status" value="2"/>
</dbReference>
<dbReference type="InterPro" id="IPR000873">
    <property type="entry name" value="AMP-dep_synth/lig_dom"/>
</dbReference>
<dbReference type="Gene3D" id="2.30.38.10">
    <property type="entry name" value="Luciferase, Domain 3"/>
    <property type="match status" value="1"/>
</dbReference>
<evidence type="ECO:0000259" key="5">
    <source>
        <dbReference type="PROSITE" id="PS50075"/>
    </source>
</evidence>
<dbReference type="Gene3D" id="3.30.559.30">
    <property type="entry name" value="Nonribosomal peptide synthetase, condensation domain"/>
    <property type="match status" value="2"/>
</dbReference>
<dbReference type="Pfam" id="PF00550">
    <property type="entry name" value="PP-binding"/>
    <property type="match status" value="2"/>
</dbReference>
<dbReference type="FunFam" id="3.30.300.30:FF:000010">
    <property type="entry name" value="Enterobactin synthetase component F"/>
    <property type="match status" value="1"/>
</dbReference>
<dbReference type="Gene3D" id="3.40.50.12780">
    <property type="entry name" value="N-terminal domain of ligase-like"/>
    <property type="match status" value="1"/>
</dbReference>
<keyword evidence="3" id="KW-0596">Phosphopantetheine</keyword>
<dbReference type="CDD" id="cd05930">
    <property type="entry name" value="A_NRPS"/>
    <property type="match status" value="1"/>
</dbReference>